<keyword evidence="3 6" id="KW-0812">Transmembrane</keyword>
<evidence type="ECO:0000256" key="5">
    <source>
        <dbReference type="ARBA" id="ARBA00023136"/>
    </source>
</evidence>
<dbReference type="NCBIfam" id="TIGR02532">
    <property type="entry name" value="IV_pilin_GFxxxE"/>
    <property type="match status" value="1"/>
</dbReference>
<keyword evidence="9" id="KW-1185">Reference proteome</keyword>
<feature type="transmembrane region" description="Helical" evidence="6">
    <location>
        <begin position="12"/>
        <end position="33"/>
    </location>
</feature>
<evidence type="ECO:0000259" key="7">
    <source>
        <dbReference type="Pfam" id="PF08334"/>
    </source>
</evidence>
<evidence type="ECO:0000256" key="2">
    <source>
        <dbReference type="ARBA" id="ARBA00022481"/>
    </source>
</evidence>
<keyword evidence="5 6" id="KW-0472">Membrane</keyword>
<sequence>MQKLRDQKGFTMVELMVVVVIIGILAAVAVPQFSKQADKAKTARAEAEMKSIANILSIYYAEKGQYPKANNSDTAADSIAKVLKDYGLKWGSSDAIKDPWGNPYIYNVEVQDGKVTKFNLHCYGADQEANKASNITISGNKDGVTSINTDSVTMSGVKSDGTT</sequence>
<organism evidence="8 9">
    <name type="scientific">Desulforamulus ferrireducens</name>
    <dbReference type="NCBI Taxonomy" id="1833852"/>
    <lineage>
        <taxon>Bacteria</taxon>
        <taxon>Bacillati</taxon>
        <taxon>Bacillota</taxon>
        <taxon>Clostridia</taxon>
        <taxon>Eubacteriales</taxon>
        <taxon>Peptococcaceae</taxon>
        <taxon>Desulforamulus</taxon>
    </lineage>
</organism>
<dbReference type="Pfam" id="PF08334">
    <property type="entry name" value="T2SSG"/>
    <property type="match status" value="1"/>
</dbReference>
<dbReference type="KEGG" id="dfg:B0537_04875"/>
<evidence type="ECO:0000256" key="3">
    <source>
        <dbReference type="ARBA" id="ARBA00022692"/>
    </source>
</evidence>
<evidence type="ECO:0000256" key="4">
    <source>
        <dbReference type="ARBA" id="ARBA00022989"/>
    </source>
</evidence>
<comment type="subcellular location">
    <subcellularLocation>
        <location evidence="1">Membrane</location>
        <topology evidence="1">Single-pass membrane protein</topology>
    </subcellularLocation>
</comment>
<accession>A0A1S6IUL8</accession>
<dbReference type="GO" id="GO:0016020">
    <property type="term" value="C:membrane"/>
    <property type="evidence" value="ECO:0007669"/>
    <property type="project" value="UniProtKB-SubCell"/>
</dbReference>
<dbReference type="PANTHER" id="PTHR30093:SF44">
    <property type="entry name" value="TYPE II SECRETION SYSTEM CORE PROTEIN G"/>
    <property type="match status" value="1"/>
</dbReference>
<evidence type="ECO:0000313" key="9">
    <source>
        <dbReference type="Proteomes" id="UP000189464"/>
    </source>
</evidence>
<dbReference type="AlphaFoldDB" id="A0A1S6IUL8"/>
<dbReference type="SUPFAM" id="SSF54523">
    <property type="entry name" value="Pili subunits"/>
    <property type="match status" value="1"/>
</dbReference>
<dbReference type="GO" id="GO:0015627">
    <property type="term" value="C:type II protein secretion system complex"/>
    <property type="evidence" value="ECO:0007669"/>
    <property type="project" value="InterPro"/>
</dbReference>
<dbReference type="STRING" id="1833852.B0537_04875"/>
<dbReference type="PANTHER" id="PTHR30093">
    <property type="entry name" value="GENERAL SECRETION PATHWAY PROTEIN G"/>
    <property type="match status" value="1"/>
</dbReference>
<dbReference type="Pfam" id="PF07963">
    <property type="entry name" value="N_methyl"/>
    <property type="match status" value="1"/>
</dbReference>
<proteinExistence type="predicted"/>
<protein>
    <recommendedName>
        <fullName evidence="7">Type II secretion system protein GspG C-terminal domain-containing protein</fullName>
    </recommendedName>
</protein>
<reference evidence="8 9" key="1">
    <citation type="journal article" date="2016" name="Int. J. Syst. Evol. Microbiol.">
        <title>Desulfotomaculum ferrireducens sp. nov., a moderately thermophilic sulfate-reducing and dissimilatory Fe(III)-reducing bacterium isolated from compost.</title>
        <authorList>
            <person name="Yang G."/>
            <person name="Guo J."/>
            <person name="Zhuang L."/>
            <person name="Yuan Y."/>
            <person name="Zhou S."/>
        </authorList>
    </citation>
    <scope>NUCLEOTIDE SEQUENCE [LARGE SCALE GENOMIC DNA]</scope>
    <source>
        <strain evidence="8 9">GSS09</strain>
    </source>
</reference>
<dbReference type="InterPro" id="IPR000983">
    <property type="entry name" value="Bac_GSPG_pilin"/>
</dbReference>
<dbReference type="EMBL" id="CP019698">
    <property type="protein sequence ID" value="AQS58475.1"/>
    <property type="molecule type" value="Genomic_DNA"/>
</dbReference>
<dbReference type="InterPro" id="IPR013545">
    <property type="entry name" value="T2SS_protein-GspG_C"/>
</dbReference>
<dbReference type="InterPro" id="IPR045584">
    <property type="entry name" value="Pilin-like"/>
</dbReference>
<evidence type="ECO:0000256" key="1">
    <source>
        <dbReference type="ARBA" id="ARBA00004167"/>
    </source>
</evidence>
<evidence type="ECO:0000313" key="8">
    <source>
        <dbReference type="EMBL" id="AQS58475.1"/>
    </source>
</evidence>
<feature type="domain" description="Type II secretion system protein GspG C-terminal" evidence="7">
    <location>
        <begin position="34"/>
        <end position="131"/>
    </location>
</feature>
<dbReference type="GO" id="GO:0015628">
    <property type="term" value="P:protein secretion by the type II secretion system"/>
    <property type="evidence" value="ECO:0007669"/>
    <property type="project" value="InterPro"/>
</dbReference>
<evidence type="ECO:0000256" key="6">
    <source>
        <dbReference type="SAM" id="Phobius"/>
    </source>
</evidence>
<gene>
    <name evidence="8" type="ORF">B0537_04875</name>
</gene>
<dbReference type="Proteomes" id="UP000189464">
    <property type="component" value="Chromosome"/>
</dbReference>
<dbReference type="PRINTS" id="PR00813">
    <property type="entry name" value="BCTERIALGSPG"/>
</dbReference>
<keyword evidence="4 6" id="KW-1133">Transmembrane helix</keyword>
<name>A0A1S6IUL8_9FIRM</name>
<keyword evidence="2" id="KW-0488">Methylation</keyword>
<dbReference type="Gene3D" id="3.30.700.10">
    <property type="entry name" value="Glycoprotein, Type 4 Pilin"/>
    <property type="match status" value="1"/>
</dbReference>
<dbReference type="InterPro" id="IPR012902">
    <property type="entry name" value="N_methyl_site"/>
</dbReference>